<name>A0A5D3FD32_9ACTN</name>
<evidence type="ECO:0000313" key="1">
    <source>
        <dbReference type="EMBL" id="TYK45225.1"/>
    </source>
</evidence>
<protein>
    <submittedName>
        <fullName evidence="1">Uncharacterized protein</fullName>
    </submittedName>
</protein>
<dbReference type="AlphaFoldDB" id="A0A5D3FD32"/>
<dbReference type="RefSeq" id="WP_148765673.1">
    <property type="nucleotide sequence ID" value="NZ_VSRQ01000007.1"/>
</dbReference>
<organism evidence="1 2">
    <name type="scientific">Actinomadura decatromicini</name>
    <dbReference type="NCBI Taxonomy" id="2604572"/>
    <lineage>
        <taxon>Bacteria</taxon>
        <taxon>Bacillati</taxon>
        <taxon>Actinomycetota</taxon>
        <taxon>Actinomycetes</taxon>
        <taxon>Streptosporangiales</taxon>
        <taxon>Thermomonosporaceae</taxon>
        <taxon>Actinomadura</taxon>
    </lineage>
</organism>
<reference evidence="1 2" key="1">
    <citation type="submission" date="2019-08" db="EMBL/GenBank/DDBJ databases">
        <title>Actinomadura sp. nov. CYP1-5 isolated from mountain soil.</title>
        <authorList>
            <person name="Songsumanus A."/>
            <person name="Kuncharoen N."/>
            <person name="Kudo T."/>
            <person name="Yuki M."/>
            <person name="Igarashi Y."/>
            <person name="Tanasupawat S."/>
        </authorList>
    </citation>
    <scope>NUCLEOTIDE SEQUENCE [LARGE SCALE GENOMIC DNA]</scope>
    <source>
        <strain evidence="1 2">CYP1-5</strain>
    </source>
</reference>
<evidence type="ECO:0000313" key="2">
    <source>
        <dbReference type="Proteomes" id="UP000323505"/>
    </source>
</evidence>
<sequence length="189" mass="21343">MTLDTTVYVLDRIPHRDVFVKCNQILGATEATLSHDEQLRTWRRGVCKPEPGNAWHIGNDINQGLCALLDVYYRPDMPLRAADNGCEWYCDPGCGDEHSNPACWLEVSFDTTYGYRDEQGRGCGDLHASIVADLGRWLDERGVRWLWQNEFTGEIHSGYERLIDLCTGGFEATAWFQTTVLPAINGGRS</sequence>
<gene>
    <name evidence="1" type="ORF">FXF68_31605</name>
</gene>
<keyword evidence="2" id="KW-1185">Reference proteome</keyword>
<dbReference type="Proteomes" id="UP000323505">
    <property type="component" value="Unassembled WGS sequence"/>
</dbReference>
<comment type="caution">
    <text evidence="1">The sequence shown here is derived from an EMBL/GenBank/DDBJ whole genome shotgun (WGS) entry which is preliminary data.</text>
</comment>
<accession>A0A5D3FD32</accession>
<proteinExistence type="predicted"/>
<dbReference type="EMBL" id="VSRQ01000007">
    <property type="protein sequence ID" value="TYK45225.1"/>
    <property type="molecule type" value="Genomic_DNA"/>
</dbReference>